<gene>
    <name evidence="2" type="ORF">METZ01_LOCUS461480</name>
</gene>
<dbReference type="InterPro" id="IPR018966">
    <property type="entry name" value="VTC_domain"/>
</dbReference>
<dbReference type="Gene3D" id="3.20.100.30">
    <property type="entry name" value="VTC, catalytic tunnel domain"/>
    <property type="match status" value="1"/>
</dbReference>
<reference evidence="2" key="1">
    <citation type="submission" date="2018-05" db="EMBL/GenBank/DDBJ databases">
        <authorList>
            <person name="Lanie J.A."/>
            <person name="Ng W.-L."/>
            <person name="Kazmierczak K.M."/>
            <person name="Andrzejewski T.M."/>
            <person name="Davidsen T.M."/>
            <person name="Wayne K.J."/>
            <person name="Tettelin H."/>
            <person name="Glass J.I."/>
            <person name="Rusch D."/>
            <person name="Podicherti R."/>
            <person name="Tsui H.-C.T."/>
            <person name="Winkler M.E."/>
        </authorList>
    </citation>
    <scope>NUCLEOTIDE SEQUENCE</scope>
</reference>
<dbReference type="InterPro" id="IPR042267">
    <property type="entry name" value="VTC_sf"/>
</dbReference>
<protein>
    <recommendedName>
        <fullName evidence="1">VTC domain-containing protein</fullName>
    </recommendedName>
</protein>
<feature type="non-terminal residue" evidence="2">
    <location>
        <position position="1"/>
    </location>
</feature>
<feature type="domain" description="VTC" evidence="1">
    <location>
        <begin position="23"/>
        <end position="199"/>
    </location>
</feature>
<evidence type="ECO:0000313" key="2">
    <source>
        <dbReference type="EMBL" id="SVE08626.1"/>
    </source>
</evidence>
<feature type="non-terminal residue" evidence="2">
    <location>
        <position position="204"/>
    </location>
</feature>
<evidence type="ECO:0000259" key="1">
    <source>
        <dbReference type="Pfam" id="PF09359"/>
    </source>
</evidence>
<dbReference type="GO" id="GO:0006799">
    <property type="term" value="P:polyphosphate biosynthetic process"/>
    <property type="evidence" value="ECO:0007669"/>
    <property type="project" value="UniProtKB-ARBA"/>
</dbReference>
<dbReference type="EMBL" id="UINC01193156">
    <property type="protein sequence ID" value="SVE08626.1"/>
    <property type="molecule type" value="Genomic_DNA"/>
</dbReference>
<name>A0A383AL40_9ZZZZ</name>
<dbReference type="Pfam" id="PF09359">
    <property type="entry name" value="VTC"/>
    <property type="match status" value="1"/>
</dbReference>
<dbReference type="AlphaFoldDB" id="A0A383AL40"/>
<accession>A0A383AL40</accession>
<organism evidence="2">
    <name type="scientific">marine metagenome</name>
    <dbReference type="NCBI Taxonomy" id="408172"/>
    <lineage>
        <taxon>unclassified sequences</taxon>
        <taxon>metagenomes</taxon>
        <taxon>ecological metagenomes</taxon>
    </lineage>
</organism>
<proteinExistence type="predicted"/>
<sequence>VTDLSDDHRIEIKIPLPGHMLSEARFRIHMHPSGLIRTYPARQVNSIYYDSYDLKALRLNESGVSDRVKIRVRWYGNLHQMKEPVLEIKSKTVLSGQKVRISMTTDFDLFSRKWSLLTDDVHRTLPTTMLGIKNLASHPVLINSYQRDYFATQDGNLRVTLDHDIRSFDQLLAAKPNLHRPTVAPDIVVIELKAPVEEEAFLRE</sequence>